<name>K9UKD1_CHAP6</name>
<dbReference type="OrthoDB" id="3685057at2"/>
<dbReference type="RefSeq" id="WP_015161010.1">
    <property type="nucleotide sequence ID" value="NC_019697.1"/>
</dbReference>
<dbReference type="HOGENOM" id="CLU_116224_0_0_3"/>
<proteinExistence type="predicted"/>
<dbReference type="eggNOG" id="ENOG50321ND">
    <property type="taxonomic scope" value="Bacteria"/>
</dbReference>
<accession>K9UKD1</accession>
<organism evidence="1 2">
    <name type="scientific">Chamaesiphon minutus (strain ATCC 27169 / PCC 6605)</name>
    <dbReference type="NCBI Taxonomy" id="1173020"/>
    <lineage>
        <taxon>Bacteria</taxon>
        <taxon>Bacillati</taxon>
        <taxon>Cyanobacteriota</taxon>
        <taxon>Cyanophyceae</taxon>
        <taxon>Gomontiellales</taxon>
        <taxon>Chamaesiphonaceae</taxon>
        <taxon>Chamaesiphon</taxon>
    </lineage>
</organism>
<protein>
    <submittedName>
        <fullName evidence="1">Uncharacterized protein</fullName>
    </submittedName>
</protein>
<dbReference type="KEGG" id="cmp:Cha6605_3932"/>
<dbReference type="Proteomes" id="UP000010366">
    <property type="component" value="Chromosome"/>
</dbReference>
<sequence>MTAQIRDEISIDDRRYAIEQCSNREGWFEPTAYGVYPEAASSACVRGFHCAYTIRERQLLLTSVNISPNMSDRLKLKYDRSTRTLLGKSPEIDKSWVGTPWIYRDLCHAINYTGGILICNNAVATQLGIVSGHPTIYLFESVFEAIFELGFLIELIDYSKQMAEVRDRVIAERPETTLSWDFSLYDRERQILAEAFQCKY</sequence>
<keyword evidence="2" id="KW-1185">Reference proteome</keyword>
<reference evidence="1 2" key="1">
    <citation type="submission" date="2012-05" db="EMBL/GenBank/DDBJ databases">
        <title>Finished chromosome of genome of Chamaesiphon sp. PCC 6605.</title>
        <authorList>
            <consortium name="US DOE Joint Genome Institute"/>
            <person name="Gugger M."/>
            <person name="Coursin T."/>
            <person name="Rippka R."/>
            <person name="Tandeau De Marsac N."/>
            <person name="Huntemann M."/>
            <person name="Wei C.-L."/>
            <person name="Han J."/>
            <person name="Detter J.C."/>
            <person name="Han C."/>
            <person name="Tapia R."/>
            <person name="Chen A."/>
            <person name="Kyrpides N."/>
            <person name="Mavromatis K."/>
            <person name="Markowitz V."/>
            <person name="Szeto E."/>
            <person name="Ivanova N."/>
            <person name="Pagani I."/>
            <person name="Pati A."/>
            <person name="Goodwin L."/>
            <person name="Nordberg H.P."/>
            <person name="Cantor M.N."/>
            <person name="Hua S.X."/>
            <person name="Woyke T."/>
            <person name="Kerfeld C.A."/>
        </authorList>
    </citation>
    <scope>NUCLEOTIDE SEQUENCE [LARGE SCALE GENOMIC DNA]</scope>
    <source>
        <strain evidence="2">ATCC 27169 / PCC 6605</strain>
    </source>
</reference>
<evidence type="ECO:0000313" key="2">
    <source>
        <dbReference type="Proteomes" id="UP000010366"/>
    </source>
</evidence>
<dbReference type="EMBL" id="CP003600">
    <property type="protein sequence ID" value="AFY94896.1"/>
    <property type="molecule type" value="Genomic_DNA"/>
</dbReference>
<gene>
    <name evidence="1" type="ORF">Cha6605_3932</name>
</gene>
<evidence type="ECO:0000313" key="1">
    <source>
        <dbReference type="EMBL" id="AFY94896.1"/>
    </source>
</evidence>
<dbReference type="AlphaFoldDB" id="K9UKD1"/>